<dbReference type="PROSITE" id="PS00987">
    <property type="entry name" value="PTPS_1"/>
    <property type="match status" value="1"/>
</dbReference>
<keyword evidence="9" id="KW-0456">Lyase</keyword>
<keyword evidence="6" id="KW-0479">Metal-binding</keyword>
<dbReference type="AlphaFoldDB" id="A0A2G9UXU4"/>
<dbReference type="InterPro" id="IPR022470">
    <property type="entry name" value="PTPS_Cys_AS"/>
</dbReference>
<dbReference type="PROSITE" id="PS00988">
    <property type="entry name" value="PTPS_2"/>
    <property type="match status" value="1"/>
</dbReference>
<dbReference type="GO" id="GO:0006729">
    <property type="term" value="P:tetrahydrobiopterin biosynthetic process"/>
    <property type="evidence" value="ECO:0007669"/>
    <property type="project" value="UniProtKB-UniPathway"/>
</dbReference>
<dbReference type="Gene3D" id="3.30.479.10">
    <property type="entry name" value="6-pyruvoyl tetrahydropterin synthase/QueD"/>
    <property type="match status" value="1"/>
</dbReference>
<keyword evidence="8" id="KW-0783">Tetrahydrobiopterin biosynthesis</keyword>
<accession>A0A2G9UXU4</accession>
<dbReference type="FunFam" id="3.30.479.10:FF:000003">
    <property type="entry name" value="6-pyruvoyl tetrahydrobiopterin synthase"/>
    <property type="match status" value="1"/>
</dbReference>
<comment type="cofactor">
    <cofactor evidence="1">
        <name>Zn(2+)</name>
        <dbReference type="ChEBI" id="CHEBI:29105"/>
    </cofactor>
</comment>
<dbReference type="SUPFAM" id="SSF55620">
    <property type="entry name" value="Tetrahydrobiopterin biosynthesis enzymes-like"/>
    <property type="match status" value="1"/>
</dbReference>
<dbReference type="InterPro" id="IPR038418">
    <property type="entry name" value="6-PTP_synth/QueD_sf"/>
</dbReference>
<evidence type="ECO:0000256" key="8">
    <source>
        <dbReference type="ARBA" id="ARBA00023007"/>
    </source>
</evidence>
<evidence type="ECO:0000256" key="7">
    <source>
        <dbReference type="ARBA" id="ARBA00022833"/>
    </source>
</evidence>
<organism evidence="10 11">
    <name type="scientific">Teladorsagia circumcincta</name>
    <name type="common">Brown stomach worm</name>
    <name type="synonym">Ostertagia circumcincta</name>
    <dbReference type="NCBI Taxonomy" id="45464"/>
    <lineage>
        <taxon>Eukaryota</taxon>
        <taxon>Metazoa</taxon>
        <taxon>Ecdysozoa</taxon>
        <taxon>Nematoda</taxon>
        <taxon>Chromadorea</taxon>
        <taxon>Rhabditida</taxon>
        <taxon>Rhabditina</taxon>
        <taxon>Rhabditomorpha</taxon>
        <taxon>Strongyloidea</taxon>
        <taxon>Trichostrongylidae</taxon>
        <taxon>Teladorsagia</taxon>
    </lineage>
</organism>
<dbReference type="GO" id="GO:0046872">
    <property type="term" value="F:metal ion binding"/>
    <property type="evidence" value="ECO:0007669"/>
    <property type="project" value="UniProtKB-KW"/>
</dbReference>
<name>A0A2G9UXU4_TELCI</name>
<evidence type="ECO:0000256" key="4">
    <source>
        <dbReference type="ARBA" id="ARBA00013100"/>
    </source>
</evidence>
<dbReference type="PANTHER" id="PTHR12589:SF7">
    <property type="entry name" value="6-PYRUVOYL TETRAHYDROBIOPTERIN SYNTHASE"/>
    <property type="match status" value="1"/>
</dbReference>
<protein>
    <recommendedName>
        <fullName evidence="5">6-pyruvoyl tetrahydrobiopterin synthase</fullName>
        <ecNumber evidence="4">4.2.3.12</ecNumber>
    </recommendedName>
</protein>
<keyword evidence="11" id="KW-1185">Reference proteome</keyword>
<evidence type="ECO:0000313" key="10">
    <source>
        <dbReference type="EMBL" id="PIO75089.1"/>
    </source>
</evidence>
<sequence length="151" mass="17461">MLPFVIEHRSEMVRGVVTMERVETFSAAHRLHSSQLSAEENAATYGKCNNPNGHGHNYVWKVKLRGIPDPVTGMLYDLAQLKKDMKVVLDTVDHKNLDKDVEWFQHNVSTSENVAIYLWEKLRVQMKTPKMLYKVTVEETPKNIFTYKGEI</sequence>
<dbReference type="GO" id="GO:0005739">
    <property type="term" value="C:mitochondrion"/>
    <property type="evidence" value="ECO:0007669"/>
    <property type="project" value="TreeGrafter"/>
</dbReference>
<reference evidence="10 11" key="1">
    <citation type="submission" date="2015-09" db="EMBL/GenBank/DDBJ databases">
        <title>Draft genome of the parasitic nematode Teladorsagia circumcincta isolate WARC Sus (inbred).</title>
        <authorList>
            <person name="Mitreva M."/>
        </authorList>
    </citation>
    <scope>NUCLEOTIDE SEQUENCE [LARGE SCALE GENOMIC DNA]</scope>
    <source>
        <strain evidence="10 11">S</strain>
    </source>
</reference>
<dbReference type="GO" id="GO:0003874">
    <property type="term" value="F:6-pyruvoyltetrahydropterin synthase activity"/>
    <property type="evidence" value="ECO:0007669"/>
    <property type="project" value="UniProtKB-EC"/>
</dbReference>
<dbReference type="UniPathway" id="UPA00849">
    <property type="reaction ID" value="UER00819"/>
</dbReference>
<evidence type="ECO:0000256" key="3">
    <source>
        <dbReference type="ARBA" id="ARBA00009164"/>
    </source>
</evidence>
<evidence type="ECO:0000256" key="6">
    <source>
        <dbReference type="ARBA" id="ARBA00022723"/>
    </source>
</evidence>
<dbReference type="EMBL" id="KZ345183">
    <property type="protein sequence ID" value="PIO75089.1"/>
    <property type="molecule type" value="Genomic_DNA"/>
</dbReference>
<dbReference type="EC" id="4.2.3.12" evidence="4"/>
<keyword evidence="7" id="KW-0862">Zinc</keyword>
<proteinExistence type="inferred from homology"/>
<dbReference type="Pfam" id="PF01242">
    <property type="entry name" value="PTPS"/>
    <property type="match status" value="1"/>
</dbReference>
<evidence type="ECO:0000313" key="11">
    <source>
        <dbReference type="Proteomes" id="UP000230423"/>
    </source>
</evidence>
<dbReference type="PANTHER" id="PTHR12589">
    <property type="entry name" value="PYRUVOYL TETRAHYDROBIOPTERIN SYNTHASE"/>
    <property type="match status" value="1"/>
</dbReference>
<evidence type="ECO:0000256" key="9">
    <source>
        <dbReference type="ARBA" id="ARBA00023239"/>
    </source>
</evidence>
<dbReference type="Proteomes" id="UP000230423">
    <property type="component" value="Unassembled WGS sequence"/>
</dbReference>
<comment type="similarity">
    <text evidence="3">Belongs to the PTPS family.</text>
</comment>
<dbReference type="OrthoDB" id="14045at2759"/>
<dbReference type="InterPro" id="IPR022469">
    <property type="entry name" value="PTPS_His_AS"/>
</dbReference>
<dbReference type="InterPro" id="IPR007115">
    <property type="entry name" value="6-PTP_synth/QueD"/>
</dbReference>
<comment type="pathway">
    <text evidence="2">Cofactor biosynthesis; tetrahydrobiopterin biosynthesis; tetrahydrobiopterin from 7,8-dihydroneopterin triphosphate: step 1/3.</text>
</comment>
<evidence type="ECO:0000256" key="5">
    <source>
        <dbReference type="ARBA" id="ARBA00015587"/>
    </source>
</evidence>
<evidence type="ECO:0000256" key="2">
    <source>
        <dbReference type="ARBA" id="ARBA00005126"/>
    </source>
</evidence>
<evidence type="ECO:0000256" key="1">
    <source>
        <dbReference type="ARBA" id="ARBA00001947"/>
    </source>
</evidence>
<gene>
    <name evidence="10" type="ORF">TELCIR_02889</name>
</gene>